<name>A0A3M2L6T0_9ACTN</name>
<dbReference type="Proteomes" id="UP000278673">
    <property type="component" value="Unassembled WGS sequence"/>
</dbReference>
<dbReference type="EMBL" id="RFFJ01000245">
    <property type="protein sequence ID" value="RMI30238.1"/>
    <property type="molecule type" value="Genomic_DNA"/>
</dbReference>
<evidence type="ECO:0000256" key="1">
    <source>
        <dbReference type="SAM" id="MobiDB-lite"/>
    </source>
</evidence>
<gene>
    <name evidence="2" type="ORF">EBN88_26940</name>
</gene>
<sequence length="104" mass="11184">MSVFLCWGEASAVVPCGERQVDGGEVRPGEQFGDRDQRLALLAAQLVEADATAEREVTCRVGGRGQPAGGAVGRRVAEQQDVRAQRRGRGRLGGRRAGRGRRVR</sequence>
<keyword evidence="3" id="KW-1185">Reference proteome</keyword>
<protein>
    <submittedName>
        <fullName evidence="2">Uncharacterized protein</fullName>
    </submittedName>
</protein>
<feature type="region of interest" description="Disordered" evidence="1">
    <location>
        <begin position="61"/>
        <end position="104"/>
    </location>
</feature>
<feature type="compositionally biased region" description="Basic and acidic residues" evidence="1">
    <location>
        <begin position="75"/>
        <end position="84"/>
    </location>
</feature>
<feature type="compositionally biased region" description="Gly residues" evidence="1">
    <location>
        <begin position="62"/>
        <end position="72"/>
    </location>
</feature>
<organism evidence="2 3">
    <name type="scientific">Streptomyces triticirhizae</name>
    <dbReference type="NCBI Taxonomy" id="2483353"/>
    <lineage>
        <taxon>Bacteria</taxon>
        <taxon>Bacillati</taxon>
        <taxon>Actinomycetota</taxon>
        <taxon>Actinomycetes</taxon>
        <taxon>Kitasatosporales</taxon>
        <taxon>Streptomycetaceae</taxon>
        <taxon>Streptomyces</taxon>
    </lineage>
</organism>
<evidence type="ECO:0000313" key="2">
    <source>
        <dbReference type="EMBL" id="RMI30238.1"/>
    </source>
</evidence>
<reference evidence="2 3" key="1">
    <citation type="submission" date="2018-10" db="EMBL/GenBank/DDBJ databases">
        <title>Isolation, diversity and antifungal activity of actinobacteria from wheat.</title>
        <authorList>
            <person name="Han C."/>
        </authorList>
    </citation>
    <scope>NUCLEOTIDE SEQUENCE [LARGE SCALE GENOMIC DNA]</scope>
    <source>
        <strain evidence="2 3">NEAU-YY642</strain>
    </source>
</reference>
<proteinExistence type="predicted"/>
<comment type="caution">
    <text evidence="2">The sequence shown here is derived from an EMBL/GenBank/DDBJ whole genome shotgun (WGS) entry which is preliminary data.</text>
</comment>
<dbReference type="AlphaFoldDB" id="A0A3M2L6T0"/>
<feature type="compositionally biased region" description="Basic residues" evidence="1">
    <location>
        <begin position="85"/>
        <end position="104"/>
    </location>
</feature>
<evidence type="ECO:0000313" key="3">
    <source>
        <dbReference type="Proteomes" id="UP000278673"/>
    </source>
</evidence>
<accession>A0A3M2L6T0</accession>